<dbReference type="InterPro" id="IPR036837">
    <property type="entry name" value="Cation_efflux_CTD_sf"/>
</dbReference>
<dbReference type="GO" id="GO:0006882">
    <property type="term" value="P:intracellular zinc ion homeostasis"/>
    <property type="evidence" value="ECO:0007669"/>
    <property type="project" value="TreeGrafter"/>
</dbReference>
<keyword evidence="6 7" id="KW-0472">Membrane</keyword>
<evidence type="ECO:0000259" key="9">
    <source>
        <dbReference type="Pfam" id="PF16916"/>
    </source>
</evidence>
<dbReference type="NCBIfam" id="TIGR01297">
    <property type="entry name" value="CDF"/>
    <property type="match status" value="1"/>
</dbReference>
<evidence type="ECO:0000256" key="1">
    <source>
        <dbReference type="ARBA" id="ARBA00004141"/>
    </source>
</evidence>
<feature type="transmembrane region" description="Helical" evidence="7">
    <location>
        <begin position="156"/>
        <end position="175"/>
    </location>
</feature>
<evidence type="ECO:0000313" key="10">
    <source>
        <dbReference type="EMBL" id="ADG32017.1"/>
    </source>
</evidence>
<evidence type="ECO:0000259" key="8">
    <source>
        <dbReference type="Pfam" id="PF01545"/>
    </source>
</evidence>
<dbReference type="STRING" id="75379.Tint_2676"/>
<dbReference type="eggNOG" id="COG0053">
    <property type="taxonomic scope" value="Bacteria"/>
</dbReference>
<evidence type="ECO:0000256" key="7">
    <source>
        <dbReference type="SAM" id="Phobius"/>
    </source>
</evidence>
<dbReference type="InterPro" id="IPR027469">
    <property type="entry name" value="Cation_efflux_TMD_sf"/>
</dbReference>
<dbReference type="BioCyc" id="TINT75379:TINT_RS13395-MONOMER"/>
<organism evidence="10">
    <name type="scientific">Thiomonas intermedia (strain K12)</name>
    <name type="common">Thiobacillus intermedius</name>
    <dbReference type="NCBI Taxonomy" id="75379"/>
    <lineage>
        <taxon>Bacteria</taxon>
        <taxon>Pseudomonadati</taxon>
        <taxon>Pseudomonadota</taxon>
        <taxon>Betaproteobacteria</taxon>
        <taxon>Burkholderiales</taxon>
        <taxon>Thiomonas</taxon>
    </lineage>
</organism>
<gene>
    <name evidence="10" type="ordered locus">Tint_2676</name>
</gene>
<dbReference type="AlphaFoldDB" id="D5X6A0"/>
<evidence type="ECO:0000256" key="5">
    <source>
        <dbReference type="ARBA" id="ARBA00022989"/>
    </source>
</evidence>
<sequence>MHNNGMQARTYLRASLLAALIVISLKLLAWKVTGSVGFLSDAMESIVNVAAAAFALFIVRIAEAPPDADHPYGHTKAEYFSSGVEGLLIGVAAALILIEAAKRLTHPQPISDVPLGAAISAAATVINLGVALWMLRGARRLRSIVIEADARHLLTDVWTSVGVIVAVMLVPLTGWLWLDPVIGIVVALHILREAFSLVKRSVDGLMDKSMDDADLAGLQAVLDRFRSNDLRFDHVRTRVAGTRRFASMHLHMPGGWSLQRAADCRYAVEKALIEAYPGMTVTIEMLTSAQESLQEENAQLQATGTISHQVCTPGAPSHPH</sequence>
<dbReference type="InterPro" id="IPR027470">
    <property type="entry name" value="Cation_efflux_CTD"/>
</dbReference>
<evidence type="ECO:0000256" key="3">
    <source>
        <dbReference type="ARBA" id="ARBA00022448"/>
    </source>
</evidence>
<dbReference type="Pfam" id="PF01545">
    <property type="entry name" value="Cation_efflux"/>
    <property type="match status" value="1"/>
</dbReference>
<evidence type="ECO:0000256" key="6">
    <source>
        <dbReference type="ARBA" id="ARBA00023136"/>
    </source>
</evidence>
<feature type="domain" description="Cation efflux protein cytoplasmic" evidence="9">
    <location>
        <begin position="212"/>
        <end position="284"/>
    </location>
</feature>
<comment type="similarity">
    <text evidence="2">Belongs to the cation diffusion facilitator (CDF) transporter (TC 2.A.4) family.</text>
</comment>
<dbReference type="GO" id="GO:0015341">
    <property type="term" value="F:zinc efflux antiporter activity"/>
    <property type="evidence" value="ECO:0007669"/>
    <property type="project" value="TreeGrafter"/>
</dbReference>
<dbReference type="EMBL" id="CP002021">
    <property type="protein sequence ID" value="ADG32017.1"/>
    <property type="molecule type" value="Genomic_DNA"/>
</dbReference>
<dbReference type="InterPro" id="IPR050291">
    <property type="entry name" value="CDF_Transporter"/>
</dbReference>
<dbReference type="PANTHER" id="PTHR43840">
    <property type="entry name" value="MITOCHONDRIAL METAL TRANSPORTER 1-RELATED"/>
    <property type="match status" value="1"/>
</dbReference>
<dbReference type="InterPro" id="IPR002524">
    <property type="entry name" value="Cation_efflux"/>
</dbReference>
<feature type="transmembrane region" description="Helical" evidence="7">
    <location>
        <begin position="83"/>
        <end position="101"/>
    </location>
</feature>
<dbReference type="KEGG" id="tin:Tint_2676"/>
<keyword evidence="4 7" id="KW-0812">Transmembrane</keyword>
<dbReference type="Gene3D" id="3.30.70.1350">
    <property type="entry name" value="Cation efflux protein, cytoplasmic domain"/>
    <property type="match status" value="1"/>
</dbReference>
<feature type="transmembrane region" description="Helical" evidence="7">
    <location>
        <begin position="113"/>
        <end position="135"/>
    </location>
</feature>
<feature type="domain" description="Cation efflux protein transmembrane" evidence="8">
    <location>
        <begin position="13"/>
        <end position="206"/>
    </location>
</feature>
<dbReference type="SUPFAM" id="SSF161111">
    <property type="entry name" value="Cation efflux protein transmembrane domain-like"/>
    <property type="match status" value="1"/>
</dbReference>
<dbReference type="Gene3D" id="1.20.1510.10">
    <property type="entry name" value="Cation efflux protein transmembrane domain"/>
    <property type="match status" value="1"/>
</dbReference>
<dbReference type="HOGENOM" id="CLU_013430_3_0_4"/>
<reference evidence="10" key="1">
    <citation type="submission" date="2010-04" db="EMBL/GenBank/DDBJ databases">
        <title>Complete sequence of Thiomonas intermedia K12.</title>
        <authorList>
            <consortium name="US DOE Joint Genome Institute"/>
            <person name="Lucas S."/>
            <person name="Copeland A."/>
            <person name="Lapidus A."/>
            <person name="Cheng J.-F."/>
            <person name="Bruce D."/>
            <person name="Goodwin L."/>
            <person name="Pitluck S."/>
            <person name="Davenport K."/>
            <person name="Detter J.C."/>
            <person name="Han C."/>
            <person name="Tapia R."/>
            <person name="Land M."/>
            <person name="Hauser L."/>
            <person name="Kyrpides N."/>
            <person name="Ovchinnikova G."/>
            <person name="Kerfeld C.A."/>
            <person name="Cannon G.C."/>
            <person name="Heinhorst S."/>
            <person name="Woyke T."/>
        </authorList>
    </citation>
    <scope>NUCLEOTIDE SEQUENCE [LARGE SCALE GENOMIC DNA]</scope>
    <source>
        <strain evidence="10">K12</strain>
    </source>
</reference>
<protein>
    <submittedName>
        <fullName evidence="10">Cation diffusion facilitator family transporter</fullName>
    </submittedName>
</protein>
<proteinExistence type="inferred from homology"/>
<evidence type="ECO:0000256" key="2">
    <source>
        <dbReference type="ARBA" id="ARBA00008114"/>
    </source>
</evidence>
<dbReference type="SUPFAM" id="SSF160240">
    <property type="entry name" value="Cation efflux protein cytoplasmic domain-like"/>
    <property type="match status" value="1"/>
</dbReference>
<dbReference type="GO" id="GO:0005886">
    <property type="term" value="C:plasma membrane"/>
    <property type="evidence" value="ECO:0007669"/>
    <property type="project" value="TreeGrafter"/>
</dbReference>
<dbReference type="PANTHER" id="PTHR43840:SF15">
    <property type="entry name" value="MITOCHONDRIAL METAL TRANSPORTER 1-RELATED"/>
    <property type="match status" value="1"/>
</dbReference>
<name>D5X6A0_THIK1</name>
<keyword evidence="5 7" id="KW-1133">Transmembrane helix</keyword>
<dbReference type="GO" id="GO:0015086">
    <property type="term" value="F:cadmium ion transmembrane transporter activity"/>
    <property type="evidence" value="ECO:0007669"/>
    <property type="project" value="TreeGrafter"/>
</dbReference>
<dbReference type="Pfam" id="PF16916">
    <property type="entry name" value="ZT_dimer"/>
    <property type="match status" value="1"/>
</dbReference>
<dbReference type="GO" id="GO:0015093">
    <property type="term" value="F:ferrous iron transmembrane transporter activity"/>
    <property type="evidence" value="ECO:0007669"/>
    <property type="project" value="TreeGrafter"/>
</dbReference>
<keyword evidence="3" id="KW-0813">Transport</keyword>
<evidence type="ECO:0000256" key="4">
    <source>
        <dbReference type="ARBA" id="ARBA00022692"/>
    </source>
</evidence>
<comment type="subcellular location">
    <subcellularLocation>
        <location evidence="1">Membrane</location>
        <topology evidence="1">Multi-pass membrane protein</topology>
    </subcellularLocation>
</comment>
<accession>D5X6A0</accession>
<dbReference type="InterPro" id="IPR058533">
    <property type="entry name" value="Cation_efflux_TM"/>
</dbReference>
<feature type="transmembrane region" description="Helical" evidence="7">
    <location>
        <begin position="45"/>
        <end position="62"/>
    </location>
</feature>